<keyword evidence="5 7" id="KW-0472">Membrane</keyword>
<gene>
    <name evidence="10" type="ORF">NS365_09475</name>
</gene>
<dbReference type="InterPro" id="IPR003856">
    <property type="entry name" value="LPS_length_determ_N"/>
</dbReference>
<evidence type="ECO:0008006" key="12">
    <source>
        <dbReference type="Google" id="ProtNLM"/>
    </source>
</evidence>
<dbReference type="Gene3D" id="3.40.50.300">
    <property type="entry name" value="P-loop containing nucleotide triphosphate hydrolases"/>
    <property type="match status" value="1"/>
</dbReference>
<feature type="transmembrane region" description="Helical" evidence="7">
    <location>
        <begin position="37"/>
        <end position="56"/>
    </location>
</feature>
<dbReference type="PANTHER" id="PTHR32309">
    <property type="entry name" value="TYROSINE-PROTEIN KINASE"/>
    <property type="match status" value="1"/>
</dbReference>
<name>A0A175RQJ6_9HYPH</name>
<dbReference type="GO" id="GO:0005886">
    <property type="term" value="C:plasma membrane"/>
    <property type="evidence" value="ECO:0007669"/>
    <property type="project" value="UniProtKB-SubCell"/>
</dbReference>
<evidence type="ECO:0000256" key="4">
    <source>
        <dbReference type="ARBA" id="ARBA00022989"/>
    </source>
</evidence>
<sequence>MGGWAQLSNDGVEGPSHAEDSSVELGELKGILVHRRGLILGTAVLLAVLALVYGLVTPPLYSATAEILIDPRDRQIVSNAINPSTLSPDGGITQVESQVAVVQSNSVLLRAIEMANLTADPHFNRVSFLSRLKARLLGQPLDAERSKDEATARTLDQLRRNLSVKRADKVLVIDVTVTAQEPAEAARLANIIADSYLADQSDARADASRDAAGALTARLAEQRAAVQAAEDAVEKYRNDNNLISAGGVLVSDQALADINTQLANARNVTAYQKARVDQIQSIIASGRTPDATGEVMRSTVISSLRDREAALDQRISEMTLQLGARHPTLQAAQAQKVGIERQIRTELARIAASATADYNWAKAAEDELKTRQATLESQTRATDQVQVRLRELERDRDAVREVYANYLKRSQEVREQSNIDSTNARVISRAIVPIDKKGPPTPLLAVAGFFGGLGLGAALALLVEYASPTALSERQVRQAAGAPVLAVLPGSILRGRQPARAGRRARNLSGLLGLVLRRLSTSRRERRSPVSVVLLCSAEADARARGRVASELAATAASRGERVLLIDADLMHSRAQGPAGLIDVLSGESRLSNAVQDCYDDQVRFMAIGGDRAVLKERDALRFTERLWMDAADSFDIVVVDAGDLTTNLRASALVATAEDILVVARLRSTPLEAIRAQATAAGVMGRDLSGALVIGAGR</sequence>
<dbReference type="PATRIC" id="fig|401562.4.peg.1655"/>
<evidence type="ECO:0000256" key="7">
    <source>
        <dbReference type="SAM" id="Phobius"/>
    </source>
</evidence>
<organism evidence="10 11">
    <name type="scientific">Aureimonas ureilytica</name>
    <dbReference type="NCBI Taxonomy" id="401562"/>
    <lineage>
        <taxon>Bacteria</taxon>
        <taxon>Pseudomonadati</taxon>
        <taxon>Pseudomonadota</taxon>
        <taxon>Alphaproteobacteria</taxon>
        <taxon>Hyphomicrobiales</taxon>
        <taxon>Aurantimonadaceae</taxon>
        <taxon>Aureimonas</taxon>
    </lineage>
</organism>
<keyword evidence="2" id="KW-1003">Cell membrane</keyword>
<keyword evidence="3 7" id="KW-0812">Transmembrane</keyword>
<evidence type="ECO:0000259" key="8">
    <source>
        <dbReference type="Pfam" id="PF02706"/>
    </source>
</evidence>
<feature type="domain" description="Polysaccharide chain length determinant N-terminal" evidence="8">
    <location>
        <begin position="23"/>
        <end position="112"/>
    </location>
</feature>
<accession>A0A175RQJ6</accession>
<feature type="domain" description="Tyrosine-protein kinase G-rich" evidence="9">
    <location>
        <begin position="386"/>
        <end position="462"/>
    </location>
</feature>
<keyword evidence="11" id="KW-1185">Reference proteome</keyword>
<dbReference type="InterPro" id="IPR032807">
    <property type="entry name" value="GNVR"/>
</dbReference>
<dbReference type="InterPro" id="IPR027417">
    <property type="entry name" value="P-loop_NTPase"/>
</dbReference>
<reference evidence="10 11" key="1">
    <citation type="journal article" date="2016" name="Front. Microbiol.">
        <title>Genomic Resource of Rice Seed Associated Bacteria.</title>
        <authorList>
            <person name="Midha S."/>
            <person name="Bansal K."/>
            <person name="Sharma S."/>
            <person name="Kumar N."/>
            <person name="Patil P.P."/>
            <person name="Chaudhry V."/>
            <person name="Patil P.B."/>
        </authorList>
    </citation>
    <scope>NUCLEOTIDE SEQUENCE [LARGE SCALE GENOMIC DNA]</scope>
    <source>
        <strain evidence="10 11">NS365</strain>
    </source>
</reference>
<evidence type="ECO:0000313" key="11">
    <source>
        <dbReference type="Proteomes" id="UP000078529"/>
    </source>
</evidence>
<feature type="coiled-coil region" evidence="6">
    <location>
        <begin position="361"/>
        <end position="409"/>
    </location>
</feature>
<dbReference type="EMBL" id="LDQA01000021">
    <property type="protein sequence ID" value="KTR06006.1"/>
    <property type="molecule type" value="Genomic_DNA"/>
</dbReference>
<evidence type="ECO:0000256" key="5">
    <source>
        <dbReference type="ARBA" id="ARBA00023136"/>
    </source>
</evidence>
<evidence type="ECO:0000256" key="1">
    <source>
        <dbReference type="ARBA" id="ARBA00004651"/>
    </source>
</evidence>
<evidence type="ECO:0000313" key="10">
    <source>
        <dbReference type="EMBL" id="KTR06006.1"/>
    </source>
</evidence>
<dbReference type="AlphaFoldDB" id="A0A175RQJ6"/>
<dbReference type="Pfam" id="PF02706">
    <property type="entry name" value="Wzz"/>
    <property type="match status" value="1"/>
</dbReference>
<dbReference type="RefSeq" id="WP_058600034.1">
    <property type="nucleotide sequence ID" value="NZ_LDQA01000021.1"/>
</dbReference>
<comment type="caution">
    <text evidence="10">The sequence shown here is derived from an EMBL/GenBank/DDBJ whole genome shotgun (WGS) entry which is preliminary data.</text>
</comment>
<comment type="subcellular location">
    <subcellularLocation>
        <location evidence="1">Cell membrane</location>
        <topology evidence="1">Multi-pass membrane protein</topology>
    </subcellularLocation>
</comment>
<evidence type="ECO:0000259" key="9">
    <source>
        <dbReference type="Pfam" id="PF13807"/>
    </source>
</evidence>
<dbReference type="SUPFAM" id="SSF52540">
    <property type="entry name" value="P-loop containing nucleoside triphosphate hydrolases"/>
    <property type="match status" value="1"/>
</dbReference>
<protein>
    <recommendedName>
        <fullName evidence="12">Polysaccharide chain length determinant N-terminal domain-containing protein</fullName>
    </recommendedName>
</protein>
<evidence type="ECO:0000256" key="2">
    <source>
        <dbReference type="ARBA" id="ARBA00022475"/>
    </source>
</evidence>
<keyword evidence="4 7" id="KW-1133">Transmembrane helix</keyword>
<dbReference type="InterPro" id="IPR050445">
    <property type="entry name" value="Bact_polysacc_biosynth/exp"/>
</dbReference>
<evidence type="ECO:0000256" key="3">
    <source>
        <dbReference type="ARBA" id="ARBA00022692"/>
    </source>
</evidence>
<evidence type="ECO:0000256" key="6">
    <source>
        <dbReference type="SAM" id="Coils"/>
    </source>
</evidence>
<dbReference type="GO" id="GO:0004713">
    <property type="term" value="F:protein tyrosine kinase activity"/>
    <property type="evidence" value="ECO:0007669"/>
    <property type="project" value="TreeGrafter"/>
</dbReference>
<dbReference type="Proteomes" id="UP000078529">
    <property type="component" value="Unassembled WGS sequence"/>
</dbReference>
<dbReference type="Pfam" id="PF13807">
    <property type="entry name" value="GNVR"/>
    <property type="match status" value="1"/>
</dbReference>
<keyword evidence="6" id="KW-0175">Coiled coil</keyword>
<dbReference type="PANTHER" id="PTHR32309:SF13">
    <property type="entry name" value="FERRIC ENTEROBACTIN TRANSPORT PROTEIN FEPE"/>
    <property type="match status" value="1"/>
</dbReference>
<proteinExistence type="predicted"/>